<organism evidence="1 2">
    <name type="scientific">Haloquadratum walsbyi J07HQW1</name>
    <dbReference type="NCBI Taxonomy" id="1238424"/>
    <lineage>
        <taxon>Archaea</taxon>
        <taxon>Methanobacteriati</taxon>
        <taxon>Methanobacteriota</taxon>
        <taxon>Stenosarchaea group</taxon>
        <taxon>Halobacteria</taxon>
        <taxon>Halobacteriales</taxon>
        <taxon>Haloferacaceae</taxon>
        <taxon>Haloquadratum</taxon>
    </lineage>
</organism>
<name>U1MT36_9EURY</name>
<evidence type="ECO:0000313" key="2">
    <source>
        <dbReference type="Proteomes" id="UP000030649"/>
    </source>
</evidence>
<evidence type="ECO:0000313" key="1">
    <source>
        <dbReference type="EMBL" id="ERG93379.1"/>
    </source>
</evidence>
<sequence length="60" mass="6782">MTLFDLRDLDLDLGTHTGHTGIVFPCGLKSSARTHKVFSSSFYTFSLRSVPHWLLVLFVL</sequence>
<reference evidence="1 2" key="1">
    <citation type="journal article" date="2013" name="PLoS ONE">
        <title>Assembly-driven community genomics of a hypersaline microbial ecosystem.</title>
        <authorList>
            <person name="Podell S."/>
            <person name="Ugalde J.A."/>
            <person name="Narasingarao P."/>
            <person name="Banfield J.F."/>
            <person name="Heidelberg K.B."/>
            <person name="Allen E.E."/>
        </authorList>
    </citation>
    <scope>NUCLEOTIDE SEQUENCE [LARGE SCALE GENOMIC DNA]</scope>
    <source>
        <strain evidence="2">J07HQW1</strain>
    </source>
</reference>
<protein>
    <submittedName>
        <fullName evidence="1">Uncharacterized protein</fullName>
    </submittedName>
</protein>
<proteinExistence type="predicted"/>
<accession>U1MT36</accession>
<dbReference type="EMBL" id="KE356560">
    <property type="protein sequence ID" value="ERG93379.1"/>
    <property type="molecule type" value="Genomic_DNA"/>
</dbReference>
<dbReference type="Proteomes" id="UP000030649">
    <property type="component" value="Unassembled WGS sequence"/>
</dbReference>
<dbReference type="HOGENOM" id="CLU_2930170_0_0_2"/>
<gene>
    <name evidence="1" type="ORF">J07HQW1_03440</name>
</gene>
<dbReference type="AlphaFoldDB" id="U1MT36"/>